<evidence type="ECO:0000256" key="1">
    <source>
        <dbReference type="ARBA" id="ARBA00004141"/>
    </source>
</evidence>
<feature type="transmembrane region" description="Helical" evidence="7">
    <location>
        <begin position="629"/>
        <end position="654"/>
    </location>
</feature>
<protein>
    <recommendedName>
        <fullName evidence="12">Threonine/serine exporter-like N-terminal domain-containing protein</fullName>
    </recommendedName>
</protein>
<dbReference type="AlphaFoldDB" id="A0A179ICQ5"/>
<feature type="transmembrane region" description="Helical" evidence="7">
    <location>
        <begin position="581"/>
        <end position="603"/>
    </location>
</feature>
<dbReference type="GO" id="GO:0016020">
    <property type="term" value="C:membrane"/>
    <property type="evidence" value="ECO:0007669"/>
    <property type="project" value="UniProtKB-SubCell"/>
</dbReference>
<organism evidence="10 11">
    <name type="scientific">Cordyceps confragosa</name>
    <name type="common">Lecanicillium lecanii</name>
    <dbReference type="NCBI Taxonomy" id="2714763"/>
    <lineage>
        <taxon>Eukaryota</taxon>
        <taxon>Fungi</taxon>
        <taxon>Dikarya</taxon>
        <taxon>Ascomycota</taxon>
        <taxon>Pezizomycotina</taxon>
        <taxon>Sordariomycetes</taxon>
        <taxon>Hypocreomycetidae</taxon>
        <taxon>Hypocreales</taxon>
        <taxon>Cordycipitaceae</taxon>
        <taxon>Akanthomyces</taxon>
    </lineage>
</organism>
<comment type="similarity">
    <text evidence="5">Belongs to the ThrE exporter (TC 2.A.79) family.</text>
</comment>
<dbReference type="GO" id="GO:0022857">
    <property type="term" value="F:transmembrane transporter activity"/>
    <property type="evidence" value="ECO:0007669"/>
    <property type="project" value="InterPro"/>
</dbReference>
<keyword evidence="3 7" id="KW-1133">Transmembrane helix</keyword>
<sequence>MDRWKQALAAVKLQSIADSMRRPEYGEDGLDPGLHPNDVGAIDDLHQATATGDRTSDDGNDHDEEKANASTLRDVQDQEAADIIRTFGLHSKHVDGLSTGATTPDGGSTTAATTPDGLGGEPASAPVNAGLLSTLLRLSQLEKTSKNLIHKEVFLNKEYLDEDAARDRRTKWYEDPNMKKSTSSIPKLSFTPAAAEQRRLKRQRKRAKKLTVHVASILARQRYIMQLCRAFMAYGAPTHRLEQYMVMTAAILDVSAQFLYMPGCMVMSFDDRETHTAQVKLVRAVQGMDLGRLTEVHNIYKSVIHDKMGADEAAEELDKIMKRSPRYNKTFIILLYGLSSACIGPWAFGARPIDLPIIFFLGAFVGFMQHVVAPHSILFANVFEVAMAIITSFIARGIGSIHATGPFADLTGRKYVFCFSAIAQSSICMILPGFSVLCSSLELQSHQIIAGSVRLVYTILYSLFLGYGVTIGTTAYGLIDKGATGEGSCFGEPQEPYGNKYVQHFPFVAVYCILAGLVNQARFRQTPIMAVFGLIGYLPNYFLSDRLGSSTGLANTVGAFALGTAGNLYSRLWHGHAASAIIPGIFTIVSSGLAASGAIISGLQYSKQIQDGTINDATVVNSNNSLTGLGYGMIEVAIGVSVGLFISAVVVYPYGKQRSGLFSF</sequence>
<dbReference type="Pfam" id="PF06738">
    <property type="entry name" value="ThrE"/>
    <property type="match status" value="1"/>
</dbReference>
<dbReference type="PANTHER" id="PTHR31082:SF11">
    <property type="entry name" value="DUF1212 DOMAIN MEMBRANE PROTEIN (AFU_ORTHOLOGUE AFUA_5G07620)"/>
    <property type="match status" value="1"/>
</dbReference>
<evidence type="ECO:0000259" key="8">
    <source>
        <dbReference type="Pfam" id="PF06738"/>
    </source>
</evidence>
<feature type="transmembrane region" description="Helical" evidence="7">
    <location>
        <begin position="419"/>
        <end position="443"/>
    </location>
</feature>
<feature type="domain" description="Threonine/serine exporter-like N-terminal" evidence="8">
    <location>
        <begin position="222"/>
        <end position="474"/>
    </location>
</feature>
<keyword evidence="4 7" id="KW-0472">Membrane</keyword>
<feature type="transmembrane region" description="Helical" evidence="7">
    <location>
        <begin position="501"/>
        <end position="519"/>
    </location>
</feature>
<gene>
    <name evidence="10" type="ORF">LLEC1_07898</name>
</gene>
<dbReference type="InterPro" id="IPR010619">
    <property type="entry name" value="ThrE-like_N"/>
</dbReference>
<evidence type="ECO:0000256" key="6">
    <source>
        <dbReference type="SAM" id="MobiDB-lite"/>
    </source>
</evidence>
<dbReference type="OMA" id="HTSETHF"/>
<keyword evidence="2 7" id="KW-0812">Transmembrane</keyword>
<evidence type="ECO:0000313" key="11">
    <source>
        <dbReference type="Proteomes" id="UP000243081"/>
    </source>
</evidence>
<evidence type="ECO:0000256" key="5">
    <source>
        <dbReference type="ARBA" id="ARBA00034125"/>
    </source>
</evidence>
<feature type="region of interest" description="Disordered" evidence="6">
    <location>
        <begin position="94"/>
        <end position="125"/>
    </location>
</feature>
<dbReference type="OrthoDB" id="413008at2759"/>
<feature type="transmembrane region" description="Helical" evidence="7">
    <location>
        <begin position="331"/>
        <end position="349"/>
    </location>
</feature>
<keyword evidence="11" id="KW-1185">Reference proteome</keyword>
<dbReference type="InterPro" id="IPR024528">
    <property type="entry name" value="ThrE_2"/>
</dbReference>
<accession>A0A179ICQ5</accession>
<feature type="transmembrane region" description="Helical" evidence="7">
    <location>
        <begin position="549"/>
        <end position="569"/>
    </location>
</feature>
<evidence type="ECO:0000256" key="4">
    <source>
        <dbReference type="ARBA" id="ARBA00023136"/>
    </source>
</evidence>
<dbReference type="Proteomes" id="UP000243081">
    <property type="component" value="Unassembled WGS sequence"/>
</dbReference>
<dbReference type="Pfam" id="PF12821">
    <property type="entry name" value="ThrE_2"/>
    <property type="match status" value="1"/>
</dbReference>
<dbReference type="PANTHER" id="PTHR31082">
    <property type="entry name" value="PHEROMONE-REGULATED MEMBRANE PROTEIN 10"/>
    <property type="match status" value="1"/>
</dbReference>
<feature type="transmembrane region" description="Helical" evidence="7">
    <location>
        <begin position="526"/>
        <end position="543"/>
    </location>
</feature>
<evidence type="ECO:0000259" key="9">
    <source>
        <dbReference type="Pfam" id="PF12821"/>
    </source>
</evidence>
<name>A0A179ICQ5_CORDF</name>
<feature type="transmembrane region" description="Helical" evidence="7">
    <location>
        <begin position="455"/>
        <end position="479"/>
    </location>
</feature>
<evidence type="ECO:0000256" key="3">
    <source>
        <dbReference type="ARBA" id="ARBA00022989"/>
    </source>
</evidence>
<reference evidence="10 11" key="1">
    <citation type="submission" date="2016-03" db="EMBL/GenBank/DDBJ databases">
        <title>Fine-scale spatial genetic structure of a fungal parasite of coffee scale insects.</title>
        <authorList>
            <person name="Jackson D."/>
            <person name="Zemenick K.A."/>
            <person name="Malloure B."/>
            <person name="Quandt C.A."/>
            <person name="James T.Y."/>
        </authorList>
    </citation>
    <scope>NUCLEOTIDE SEQUENCE [LARGE SCALE GENOMIC DNA]</scope>
    <source>
        <strain evidence="10 11">UM487</strain>
    </source>
</reference>
<proteinExistence type="inferred from homology"/>
<feature type="transmembrane region" description="Helical" evidence="7">
    <location>
        <begin position="379"/>
        <end position="399"/>
    </location>
</feature>
<evidence type="ECO:0008006" key="12">
    <source>
        <dbReference type="Google" id="ProtNLM"/>
    </source>
</evidence>
<evidence type="ECO:0000313" key="10">
    <source>
        <dbReference type="EMBL" id="OAR00457.1"/>
    </source>
</evidence>
<comment type="subcellular location">
    <subcellularLocation>
        <location evidence="1">Membrane</location>
        <topology evidence="1">Multi-pass membrane protein</topology>
    </subcellularLocation>
</comment>
<comment type="caution">
    <text evidence="10">The sequence shown here is derived from an EMBL/GenBank/DDBJ whole genome shotgun (WGS) entry which is preliminary data.</text>
</comment>
<evidence type="ECO:0000256" key="2">
    <source>
        <dbReference type="ARBA" id="ARBA00022692"/>
    </source>
</evidence>
<dbReference type="EMBL" id="LUKN01001702">
    <property type="protein sequence ID" value="OAR00457.1"/>
    <property type="molecule type" value="Genomic_DNA"/>
</dbReference>
<feature type="transmembrane region" description="Helical" evidence="7">
    <location>
        <begin position="355"/>
        <end position="372"/>
    </location>
</feature>
<feature type="region of interest" description="Disordered" evidence="6">
    <location>
        <begin position="50"/>
        <end position="73"/>
    </location>
</feature>
<feature type="compositionally biased region" description="Polar residues" evidence="6">
    <location>
        <begin position="99"/>
        <end position="113"/>
    </location>
</feature>
<dbReference type="InterPro" id="IPR051361">
    <property type="entry name" value="ThrE/Ser_Exporter"/>
</dbReference>
<feature type="domain" description="Threonine/Serine exporter ThrE" evidence="9">
    <location>
        <begin position="507"/>
        <end position="649"/>
    </location>
</feature>
<feature type="region of interest" description="Disordered" evidence="6">
    <location>
        <begin position="22"/>
        <end position="41"/>
    </location>
</feature>
<feature type="compositionally biased region" description="Basic and acidic residues" evidence="6">
    <location>
        <begin position="54"/>
        <end position="67"/>
    </location>
</feature>
<evidence type="ECO:0000256" key="7">
    <source>
        <dbReference type="SAM" id="Phobius"/>
    </source>
</evidence>